<dbReference type="PROSITE" id="PS51671">
    <property type="entry name" value="ACT"/>
    <property type="match status" value="1"/>
</dbReference>
<evidence type="ECO:0000256" key="3">
    <source>
        <dbReference type="ARBA" id="ARBA00005854"/>
    </source>
</evidence>
<evidence type="ECO:0000313" key="14">
    <source>
        <dbReference type="EMBL" id="SEN64494.1"/>
    </source>
</evidence>
<keyword evidence="7 12" id="KW-0560">Oxidoreductase</keyword>
<dbReference type="EC" id="1.1.1.95" evidence="5"/>
<evidence type="ECO:0000256" key="12">
    <source>
        <dbReference type="RuleBase" id="RU003719"/>
    </source>
</evidence>
<comment type="function">
    <text evidence="1">Catalyzes the reversible oxidation of 3-phospho-D-glycerate to 3-phosphonooxypyruvate, the first step of the phosphorylated L-serine biosynthesis pathway. Also catalyzes the reversible oxidation of 2-hydroxyglutarate to 2-oxoglutarate.</text>
</comment>
<dbReference type="InterPro" id="IPR006140">
    <property type="entry name" value="D-isomer_DH_NAD-bd"/>
</dbReference>
<comment type="catalytic activity">
    <reaction evidence="11">
        <text>(2R)-3-phosphoglycerate + NAD(+) = 3-phosphooxypyruvate + NADH + H(+)</text>
        <dbReference type="Rhea" id="RHEA:12641"/>
        <dbReference type="ChEBI" id="CHEBI:15378"/>
        <dbReference type="ChEBI" id="CHEBI:18110"/>
        <dbReference type="ChEBI" id="CHEBI:57540"/>
        <dbReference type="ChEBI" id="CHEBI:57945"/>
        <dbReference type="ChEBI" id="CHEBI:58272"/>
        <dbReference type="EC" id="1.1.1.95"/>
    </reaction>
</comment>
<dbReference type="OrthoDB" id="9805416at2"/>
<dbReference type="UniPathway" id="UPA00135">
    <property type="reaction ID" value="UER00196"/>
</dbReference>
<evidence type="ECO:0000256" key="11">
    <source>
        <dbReference type="ARBA" id="ARBA00048731"/>
    </source>
</evidence>
<gene>
    <name evidence="14" type="ORF">SAMN05192533_11687</name>
</gene>
<dbReference type="Pfam" id="PF02826">
    <property type="entry name" value="2-Hacid_dh_C"/>
    <property type="match status" value="1"/>
</dbReference>
<dbReference type="Gene3D" id="3.30.70.260">
    <property type="match status" value="1"/>
</dbReference>
<evidence type="ECO:0000313" key="15">
    <source>
        <dbReference type="Proteomes" id="UP000198553"/>
    </source>
</evidence>
<dbReference type="GO" id="GO:0051287">
    <property type="term" value="F:NAD binding"/>
    <property type="evidence" value="ECO:0007669"/>
    <property type="project" value="InterPro"/>
</dbReference>
<dbReference type="PROSITE" id="PS00065">
    <property type="entry name" value="D_2_HYDROXYACID_DH_1"/>
    <property type="match status" value="1"/>
</dbReference>
<evidence type="ECO:0000256" key="4">
    <source>
        <dbReference type="ARBA" id="ARBA00013001"/>
    </source>
</evidence>
<sequence length="399" mass="43512">MSRMTLEKVQTIKTLNNIAECGLNVFNNENYRVDNDSDSPDAVVVRSFNMHDIEFDNNLKAIARAGAGVNNIPVEKCTNQGIVVFNTPGANANAVKEIVLTSLMASSRNLFAGISWTKSLAGEGDQIPKLVEAGKKQFVGKEIKGKTLGVIGLGAIGALVANDALDLDMDVIGFDPFISVDTAWNLSRNVQRAMNIEELYANADYITVHVPLTDDTRGMFNEQTFGIMKPGVHILNFSRGELVNEADMAVALESGKVGKYITDFPNENVLKMKNAVPVPHLGASTKESEENCALMAARQVKEFLETGNIKNSVNFPNAALPYTGKRRVAAFHKNVPNMVGQITSAISNYQLNIADMLNRSRGDYAYTMIDIDNKVNGDVIPGLLEKIQQIDGMVNVRVI</sequence>
<dbReference type="InterPro" id="IPR029752">
    <property type="entry name" value="D-isomer_DH_CS1"/>
</dbReference>
<dbReference type="InterPro" id="IPR045865">
    <property type="entry name" value="ACT-like_dom_sf"/>
</dbReference>
<comment type="catalytic activity">
    <reaction evidence="10">
        <text>(R)-2-hydroxyglutarate + NAD(+) = 2-oxoglutarate + NADH + H(+)</text>
        <dbReference type="Rhea" id="RHEA:49612"/>
        <dbReference type="ChEBI" id="CHEBI:15378"/>
        <dbReference type="ChEBI" id="CHEBI:15801"/>
        <dbReference type="ChEBI" id="CHEBI:16810"/>
        <dbReference type="ChEBI" id="CHEBI:57540"/>
        <dbReference type="ChEBI" id="CHEBI:57945"/>
        <dbReference type="EC" id="1.1.1.399"/>
    </reaction>
</comment>
<dbReference type="AlphaFoldDB" id="A0A1H8I7Z1"/>
<dbReference type="InterPro" id="IPR002912">
    <property type="entry name" value="ACT_dom"/>
</dbReference>
<evidence type="ECO:0000256" key="9">
    <source>
        <dbReference type="ARBA" id="ARBA00030455"/>
    </source>
</evidence>
<dbReference type="EC" id="1.1.1.399" evidence="4"/>
<dbReference type="CDD" id="cd12174">
    <property type="entry name" value="PGDH_like_3"/>
    <property type="match status" value="1"/>
</dbReference>
<dbReference type="Gene3D" id="3.40.50.720">
    <property type="entry name" value="NAD(P)-binding Rossmann-like Domain"/>
    <property type="match status" value="2"/>
</dbReference>
<evidence type="ECO:0000256" key="5">
    <source>
        <dbReference type="ARBA" id="ARBA00013143"/>
    </source>
</evidence>
<evidence type="ECO:0000256" key="7">
    <source>
        <dbReference type="ARBA" id="ARBA00023002"/>
    </source>
</evidence>
<dbReference type="EMBL" id="FOBW01000016">
    <property type="protein sequence ID" value="SEN64494.1"/>
    <property type="molecule type" value="Genomic_DNA"/>
</dbReference>
<dbReference type="SUPFAM" id="SSF52283">
    <property type="entry name" value="Formate/glycerate dehydrogenase catalytic domain-like"/>
    <property type="match status" value="1"/>
</dbReference>
<dbReference type="RefSeq" id="WP_090749286.1">
    <property type="nucleotide sequence ID" value="NZ_FOBW01000016.1"/>
</dbReference>
<comment type="similarity">
    <text evidence="3 12">Belongs to the D-isomer specific 2-hydroxyacid dehydrogenase family.</text>
</comment>
<dbReference type="SUPFAM" id="SSF55021">
    <property type="entry name" value="ACT-like"/>
    <property type="match status" value="1"/>
</dbReference>
<dbReference type="InterPro" id="IPR006139">
    <property type="entry name" value="D-isomer_2_OHA_DH_cat_dom"/>
</dbReference>
<name>A0A1H8I7Z1_9BACI</name>
<evidence type="ECO:0000256" key="2">
    <source>
        <dbReference type="ARBA" id="ARBA00005216"/>
    </source>
</evidence>
<keyword evidence="15" id="KW-1185">Reference proteome</keyword>
<dbReference type="FunFam" id="3.30.70.260:FF:000056">
    <property type="entry name" value="D-3-phosphoglycerate dehydrogenase"/>
    <property type="match status" value="1"/>
</dbReference>
<dbReference type="CDD" id="cd04901">
    <property type="entry name" value="ACT_3PGDH"/>
    <property type="match status" value="1"/>
</dbReference>
<dbReference type="FunFam" id="3.40.50.720:FF:000584">
    <property type="entry name" value="D-3-phosphoglycerate dehydrogenase"/>
    <property type="match status" value="1"/>
</dbReference>
<dbReference type="STRING" id="930146.SAMN05192533_11687"/>
<evidence type="ECO:0000256" key="8">
    <source>
        <dbReference type="ARBA" id="ARBA00023027"/>
    </source>
</evidence>
<evidence type="ECO:0000256" key="6">
    <source>
        <dbReference type="ARBA" id="ARBA00021582"/>
    </source>
</evidence>
<reference evidence="15" key="1">
    <citation type="submission" date="2016-10" db="EMBL/GenBank/DDBJ databases">
        <authorList>
            <person name="Varghese N."/>
            <person name="Submissions S."/>
        </authorList>
    </citation>
    <scope>NUCLEOTIDE SEQUENCE [LARGE SCALE GENOMIC DNA]</scope>
    <source>
        <strain evidence="15">B48,IBRC-M 10115,DSM 25386,CECT 8001</strain>
    </source>
</reference>
<dbReference type="GO" id="GO:0004617">
    <property type="term" value="F:phosphoglycerate dehydrogenase activity"/>
    <property type="evidence" value="ECO:0007669"/>
    <property type="project" value="UniProtKB-EC"/>
</dbReference>
<dbReference type="SUPFAM" id="SSF51735">
    <property type="entry name" value="NAD(P)-binding Rossmann-fold domains"/>
    <property type="match status" value="1"/>
</dbReference>
<protein>
    <recommendedName>
        <fullName evidence="6">D-3-phosphoglycerate dehydrogenase</fullName>
        <ecNumber evidence="4">1.1.1.399</ecNumber>
        <ecNumber evidence="5">1.1.1.95</ecNumber>
    </recommendedName>
    <alternativeName>
        <fullName evidence="9">2-oxoglutarate reductase</fullName>
    </alternativeName>
</protein>
<organism evidence="14 15">
    <name type="scientific">Mesobacillus persicus</name>
    <dbReference type="NCBI Taxonomy" id="930146"/>
    <lineage>
        <taxon>Bacteria</taxon>
        <taxon>Bacillati</taxon>
        <taxon>Bacillota</taxon>
        <taxon>Bacilli</taxon>
        <taxon>Bacillales</taxon>
        <taxon>Bacillaceae</taxon>
        <taxon>Mesobacillus</taxon>
    </lineage>
</organism>
<dbReference type="Pfam" id="PF00389">
    <property type="entry name" value="2-Hacid_dh"/>
    <property type="match status" value="1"/>
</dbReference>
<keyword evidence="8" id="KW-0520">NAD</keyword>
<dbReference type="PANTHER" id="PTHR42938">
    <property type="entry name" value="FORMATE DEHYDROGENASE 1"/>
    <property type="match status" value="1"/>
</dbReference>
<proteinExistence type="inferred from homology"/>
<evidence type="ECO:0000256" key="10">
    <source>
        <dbReference type="ARBA" id="ARBA00048126"/>
    </source>
</evidence>
<comment type="pathway">
    <text evidence="2">Amino-acid biosynthesis; L-serine biosynthesis; L-serine from 3-phospho-D-glycerate: step 1/3.</text>
</comment>
<accession>A0A1H8I7Z1</accession>
<dbReference type="Proteomes" id="UP000198553">
    <property type="component" value="Unassembled WGS sequence"/>
</dbReference>
<feature type="domain" description="ACT" evidence="13">
    <location>
        <begin position="327"/>
        <end position="399"/>
    </location>
</feature>
<evidence type="ECO:0000259" key="13">
    <source>
        <dbReference type="PROSITE" id="PS51671"/>
    </source>
</evidence>
<dbReference type="InterPro" id="IPR036291">
    <property type="entry name" value="NAD(P)-bd_dom_sf"/>
</dbReference>
<dbReference type="PANTHER" id="PTHR42938:SF47">
    <property type="entry name" value="HYDROXYPYRUVATE REDUCTASE"/>
    <property type="match status" value="1"/>
</dbReference>
<evidence type="ECO:0000256" key="1">
    <source>
        <dbReference type="ARBA" id="ARBA00003800"/>
    </source>
</evidence>